<dbReference type="AlphaFoldDB" id="A0A6J6XV18"/>
<evidence type="ECO:0000256" key="1">
    <source>
        <dbReference type="SAM" id="MobiDB-lite"/>
    </source>
</evidence>
<dbReference type="EMBL" id="CAFAAD010000132">
    <property type="protein sequence ID" value="CAB4800852.1"/>
    <property type="molecule type" value="Genomic_DNA"/>
</dbReference>
<name>A0A6J6XV18_9ZZZZ</name>
<proteinExistence type="predicted"/>
<sequence length="43" mass="4376">MPENQGLPADGVVAALDGPGISCDQTRDHDGPIMQEAPSEKGA</sequence>
<feature type="region of interest" description="Disordered" evidence="1">
    <location>
        <begin position="1"/>
        <end position="43"/>
    </location>
</feature>
<reference evidence="2" key="1">
    <citation type="submission" date="2020-05" db="EMBL/GenBank/DDBJ databases">
        <authorList>
            <person name="Chiriac C."/>
            <person name="Salcher M."/>
            <person name="Ghai R."/>
            <person name="Kavagutti S V."/>
        </authorList>
    </citation>
    <scope>NUCLEOTIDE SEQUENCE</scope>
</reference>
<protein>
    <submittedName>
        <fullName evidence="2">Unannotated protein</fullName>
    </submittedName>
</protein>
<accession>A0A6J6XV18</accession>
<evidence type="ECO:0000313" key="2">
    <source>
        <dbReference type="EMBL" id="CAB4800852.1"/>
    </source>
</evidence>
<gene>
    <name evidence="2" type="ORF">UFOPK2969_01464</name>
</gene>
<organism evidence="2">
    <name type="scientific">freshwater metagenome</name>
    <dbReference type="NCBI Taxonomy" id="449393"/>
    <lineage>
        <taxon>unclassified sequences</taxon>
        <taxon>metagenomes</taxon>
        <taxon>ecological metagenomes</taxon>
    </lineage>
</organism>